<dbReference type="AlphaFoldDB" id="A0AAD8KD53"/>
<dbReference type="PANTHER" id="PTHR34120">
    <property type="entry name" value="EXPRESSED PROTEIN"/>
    <property type="match status" value="1"/>
</dbReference>
<dbReference type="Proteomes" id="UP001229421">
    <property type="component" value="Unassembled WGS sequence"/>
</dbReference>
<proteinExistence type="predicted"/>
<protein>
    <submittedName>
        <fullName evidence="2">Uncharacterized protein</fullName>
    </submittedName>
</protein>
<evidence type="ECO:0000313" key="3">
    <source>
        <dbReference type="Proteomes" id="UP001229421"/>
    </source>
</evidence>
<accession>A0AAD8KD53</accession>
<feature type="compositionally biased region" description="Polar residues" evidence="1">
    <location>
        <begin position="221"/>
        <end position="239"/>
    </location>
</feature>
<sequence length="239" mass="26670">MTQVDLQPLASVCVVGDLLIADDESQTDEPSDHDIPESTTIDCPPESFWLSKDAEFDWFDRNAFLERKESIKGNSNSMNLNPIVNSTHSNANSTSLHISAFLQSKAVQKTNYVDPKRRNCKLANILLFPKRSDSISKEPVAFSMKEPSSPKVSCLGRVRSKTCHRRRKVNNEPEKPANRHVKGQKKVRKIGFVTCIQSLFGSDCHGGGIGKKSLPEVNDPSEYSSPRRNNITLATNQKE</sequence>
<name>A0AAD8KD53_TARER</name>
<organism evidence="2 3">
    <name type="scientific">Tagetes erecta</name>
    <name type="common">African marigold</name>
    <dbReference type="NCBI Taxonomy" id="13708"/>
    <lineage>
        <taxon>Eukaryota</taxon>
        <taxon>Viridiplantae</taxon>
        <taxon>Streptophyta</taxon>
        <taxon>Embryophyta</taxon>
        <taxon>Tracheophyta</taxon>
        <taxon>Spermatophyta</taxon>
        <taxon>Magnoliopsida</taxon>
        <taxon>eudicotyledons</taxon>
        <taxon>Gunneridae</taxon>
        <taxon>Pentapetalae</taxon>
        <taxon>asterids</taxon>
        <taxon>campanulids</taxon>
        <taxon>Asterales</taxon>
        <taxon>Asteraceae</taxon>
        <taxon>Asteroideae</taxon>
        <taxon>Heliantheae alliance</taxon>
        <taxon>Tageteae</taxon>
        <taxon>Tagetes</taxon>
    </lineage>
</organism>
<gene>
    <name evidence="2" type="ORF">QVD17_22627</name>
</gene>
<reference evidence="2" key="1">
    <citation type="journal article" date="2023" name="bioRxiv">
        <title>Improved chromosome-level genome assembly for marigold (Tagetes erecta).</title>
        <authorList>
            <person name="Jiang F."/>
            <person name="Yuan L."/>
            <person name="Wang S."/>
            <person name="Wang H."/>
            <person name="Xu D."/>
            <person name="Wang A."/>
            <person name="Fan W."/>
        </authorList>
    </citation>
    <scope>NUCLEOTIDE SEQUENCE</scope>
    <source>
        <strain evidence="2">WSJ</strain>
        <tissue evidence="2">Leaf</tissue>
    </source>
</reference>
<keyword evidence="3" id="KW-1185">Reference proteome</keyword>
<comment type="caution">
    <text evidence="2">The sequence shown here is derived from an EMBL/GenBank/DDBJ whole genome shotgun (WGS) entry which is preliminary data.</text>
</comment>
<dbReference type="EMBL" id="JAUHHV010000006">
    <property type="protein sequence ID" value="KAK1420772.1"/>
    <property type="molecule type" value="Genomic_DNA"/>
</dbReference>
<dbReference type="PANTHER" id="PTHR34120:SF28">
    <property type="entry name" value="CALCIUM_CALMODULIN-DEPENDENT PROTEIN KINASE"/>
    <property type="match status" value="1"/>
</dbReference>
<feature type="region of interest" description="Disordered" evidence="1">
    <location>
        <begin position="165"/>
        <end position="184"/>
    </location>
</feature>
<evidence type="ECO:0000313" key="2">
    <source>
        <dbReference type="EMBL" id="KAK1420772.1"/>
    </source>
</evidence>
<evidence type="ECO:0000256" key="1">
    <source>
        <dbReference type="SAM" id="MobiDB-lite"/>
    </source>
</evidence>
<feature type="region of interest" description="Disordered" evidence="1">
    <location>
        <begin position="210"/>
        <end position="239"/>
    </location>
</feature>